<feature type="region of interest" description="Disordered" evidence="19">
    <location>
        <begin position="674"/>
        <end position="694"/>
    </location>
</feature>
<dbReference type="PANTHER" id="PTHR24416:SF600">
    <property type="entry name" value="PDGF- AND VEGF-RECEPTOR RELATED, ISOFORM J"/>
    <property type="match status" value="1"/>
</dbReference>
<keyword evidence="9" id="KW-0829">Tyrosine-protein kinase</keyword>
<dbReference type="VEuPathDB" id="VectorBase:ASIC012126"/>
<evidence type="ECO:0000259" key="20">
    <source>
        <dbReference type="PROSITE" id="PS50011"/>
    </source>
</evidence>
<dbReference type="Pfam" id="PF07679">
    <property type="entry name" value="I-set"/>
    <property type="match status" value="1"/>
</dbReference>
<dbReference type="EMBL" id="KE525272">
    <property type="protein sequence ID" value="KFB44233.1"/>
    <property type="molecule type" value="Genomic_DNA"/>
</dbReference>
<dbReference type="SUPFAM" id="SSF48726">
    <property type="entry name" value="Immunoglobulin"/>
    <property type="match status" value="1"/>
</dbReference>
<keyword evidence="2" id="KW-0808">Transferase</keyword>
<dbReference type="InterPro" id="IPR013098">
    <property type="entry name" value="Ig_I-set"/>
</dbReference>
<evidence type="ECO:0000256" key="8">
    <source>
        <dbReference type="ARBA" id="ARBA00023136"/>
    </source>
</evidence>
<evidence type="ECO:0000256" key="16">
    <source>
        <dbReference type="PIRSR" id="PIRSR000615-3"/>
    </source>
</evidence>
<evidence type="ECO:0000256" key="6">
    <source>
        <dbReference type="ARBA" id="ARBA00022840"/>
    </source>
</evidence>
<evidence type="ECO:0000256" key="7">
    <source>
        <dbReference type="ARBA" id="ARBA00022989"/>
    </source>
</evidence>
<dbReference type="InterPro" id="IPR036179">
    <property type="entry name" value="Ig-like_dom_sf"/>
</dbReference>
<name>A0A084W1Y9_ANOSI</name>
<keyword evidence="6 15" id="KW-0067">ATP-binding</keyword>
<dbReference type="EnsemblMetazoa" id="ASIC012126-RA">
    <property type="protein sequence ID" value="ASIC012126-PA"/>
    <property type="gene ID" value="ASIC012126"/>
</dbReference>
<dbReference type="Gene3D" id="2.60.40.10">
    <property type="entry name" value="Immunoglobulins"/>
    <property type="match status" value="1"/>
</dbReference>
<dbReference type="OrthoDB" id="3256376at2759"/>
<evidence type="ECO:0000313" key="24">
    <source>
        <dbReference type="Proteomes" id="UP000030765"/>
    </source>
</evidence>
<dbReference type="InterPro" id="IPR000719">
    <property type="entry name" value="Prot_kinase_dom"/>
</dbReference>
<dbReference type="FunFam" id="1.10.510.10:FF:000554">
    <property type="entry name" value="Predicted protein"/>
    <property type="match status" value="1"/>
</dbReference>
<evidence type="ECO:0000256" key="2">
    <source>
        <dbReference type="ARBA" id="ARBA00022679"/>
    </source>
</evidence>
<evidence type="ECO:0000313" key="23">
    <source>
        <dbReference type="EnsemblMetazoa" id="ASIC012126-PA"/>
    </source>
</evidence>
<reference evidence="23" key="2">
    <citation type="submission" date="2020-05" db="UniProtKB">
        <authorList>
            <consortium name="EnsemblMetazoa"/>
        </authorList>
    </citation>
    <scope>IDENTIFICATION</scope>
</reference>
<feature type="domain" description="Protein kinase" evidence="20">
    <location>
        <begin position="306"/>
        <end position="608"/>
    </location>
</feature>
<evidence type="ECO:0000256" key="10">
    <source>
        <dbReference type="ARBA" id="ARBA00023157"/>
    </source>
</evidence>
<dbReference type="InterPro" id="IPR050122">
    <property type="entry name" value="RTK"/>
</dbReference>
<keyword evidence="16" id="KW-0460">Magnesium</keyword>
<dbReference type="InterPro" id="IPR007110">
    <property type="entry name" value="Ig-like_dom"/>
</dbReference>
<dbReference type="PROSITE" id="PS00107">
    <property type="entry name" value="PROTEIN_KINASE_ATP"/>
    <property type="match status" value="1"/>
</dbReference>
<evidence type="ECO:0000256" key="1">
    <source>
        <dbReference type="ARBA" id="ARBA00004167"/>
    </source>
</evidence>
<gene>
    <name evidence="22" type="ORF">ZHAS_00012126</name>
</gene>
<feature type="binding site" evidence="16">
    <location>
        <position position="489"/>
    </location>
    <ligand>
        <name>Mg(2+)</name>
        <dbReference type="ChEBI" id="CHEBI:18420"/>
    </ligand>
</feature>
<dbReference type="PRINTS" id="PR00109">
    <property type="entry name" value="TYRKINASE"/>
</dbReference>
<keyword evidence="12" id="KW-0325">Glycoprotein</keyword>
<dbReference type="PROSITE" id="PS50835">
    <property type="entry name" value="IG_LIKE"/>
    <property type="match status" value="1"/>
</dbReference>
<feature type="domain" description="Ig-like" evidence="21">
    <location>
        <begin position="156"/>
        <end position="238"/>
    </location>
</feature>
<dbReference type="GO" id="GO:0007169">
    <property type="term" value="P:cell surface receptor protein tyrosine kinase signaling pathway"/>
    <property type="evidence" value="ECO:0007669"/>
    <property type="project" value="TreeGrafter"/>
</dbReference>
<feature type="binding site" evidence="15">
    <location>
        <position position="475"/>
    </location>
    <ligand>
        <name>ATP</name>
        <dbReference type="ChEBI" id="CHEBI:30616"/>
    </ligand>
</feature>
<evidence type="ECO:0000256" key="14">
    <source>
        <dbReference type="PIRSR" id="PIRSR000615-1"/>
    </source>
</evidence>
<protein>
    <submittedName>
        <fullName evidence="23">Receptor protein-tyrosine kinase</fullName>
    </submittedName>
    <submittedName>
        <fullName evidence="22">Vascular endothelial growth factor receptor</fullName>
    </submittedName>
</protein>
<evidence type="ECO:0000256" key="12">
    <source>
        <dbReference type="ARBA" id="ARBA00023180"/>
    </source>
</evidence>
<evidence type="ECO:0000256" key="18">
    <source>
        <dbReference type="PROSITE-ProRule" id="PRU10141"/>
    </source>
</evidence>
<comment type="subcellular location">
    <subcellularLocation>
        <location evidence="1">Membrane</location>
        <topology evidence="1">Single-pass membrane protein</topology>
    </subcellularLocation>
</comment>
<evidence type="ECO:0000256" key="4">
    <source>
        <dbReference type="ARBA" id="ARBA00022741"/>
    </source>
</evidence>
<dbReference type="STRING" id="74873.A0A084W1Y9"/>
<dbReference type="GO" id="GO:0046872">
    <property type="term" value="F:metal ion binding"/>
    <property type="evidence" value="ECO:0007669"/>
    <property type="project" value="UniProtKB-KW"/>
</dbReference>
<keyword evidence="16" id="KW-0479">Metal-binding</keyword>
<keyword evidence="10" id="KW-1015">Disulfide bond</keyword>
<feature type="binding site" evidence="15 18">
    <location>
        <position position="340"/>
    </location>
    <ligand>
        <name>ATP</name>
        <dbReference type="ChEBI" id="CHEBI:30616"/>
    </ligand>
</feature>
<evidence type="ECO:0000313" key="22">
    <source>
        <dbReference type="EMBL" id="KFB44233.1"/>
    </source>
</evidence>
<accession>A0A084W1Y9</accession>
<dbReference type="VEuPathDB" id="VectorBase:ASIS015160"/>
<keyword evidence="5" id="KW-0418">Kinase</keyword>
<evidence type="ECO:0000256" key="19">
    <source>
        <dbReference type="SAM" id="MobiDB-lite"/>
    </source>
</evidence>
<dbReference type="GO" id="GO:0005886">
    <property type="term" value="C:plasma membrane"/>
    <property type="evidence" value="ECO:0007669"/>
    <property type="project" value="TreeGrafter"/>
</dbReference>
<feature type="binding site" evidence="15">
    <location>
        <begin position="313"/>
        <end position="320"/>
    </location>
    <ligand>
        <name>ATP</name>
        <dbReference type="ChEBI" id="CHEBI:30616"/>
    </ligand>
</feature>
<comment type="catalytic activity">
    <reaction evidence="13">
        <text>L-tyrosyl-[protein] + ATP = O-phospho-L-tyrosyl-[protein] + ADP + H(+)</text>
        <dbReference type="Rhea" id="RHEA:10596"/>
        <dbReference type="Rhea" id="RHEA-COMP:10136"/>
        <dbReference type="Rhea" id="RHEA-COMP:20101"/>
        <dbReference type="ChEBI" id="CHEBI:15378"/>
        <dbReference type="ChEBI" id="CHEBI:30616"/>
        <dbReference type="ChEBI" id="CHEBI:46858"/>
        <dbReference type="ChEBI" id="CHEBI:61978"/>
        <dbReference type="ChEBI" id="CHEBI:456216"/>
        <dbReference type="EC" id="2.7.10.1"/>
    </reaction>
</comment>
<evidence type="ECO:0000256" key="15">
    <source>
        <dbReference type="PIRSR" id="PIRSR000615-2"/>
    </source>
</evidence>
<dbReference type="OMA" id="CTEGIND"/>
<keyword evidence="3" id="KW-0812">Transmembrane</keyword>
<dbReference type="PROSITE" id="PS50011">
    <property type="entry name" value="PROTEIN_KINASE_DOM"/>
    <property type="match status" value="1"/>
</dbReference>
<dbReference type="InterPro" id="IPR008266">
    <property type="entry name" value="Tyr_kinase_AS"/>
</dbReference>
<dbReference type="GO" id="GO:0007399">
    <property type="term" value="P:nervous system development"/>
    <property type="evidence" value="ECO:0007669"/>
    <property type="project" value="UniProtKB-ARBA"/>
</dbReference>
<evidence type="ECO:0000256" key="3">
    <source>
        <dbReference type="ARBA" id="ARBA00022692"/>
    </source>
</evidence>
<dbReference type="EMBL" id="ATLV01019471">
    <property type="status" value="NOT_ANNOTATED_CDS"/>
    <property type="molecule type" value="Genomic_DNA"/>
</dbReference>
<evidence type="ECO:0000259" key="21">
    <source>
        <dbReference type="PROSITE" id="PS50835"/>
    </source>
</evidence>
<dbReference type="InterPro" id="IPR013783">
    <property type="entry name" value="Ig-like_fold"/>
</dbReference>
<dbReference type="Pfam" id="PF07714">
    <property type="entry name" value="PK_Tyr_Ser-Thr"/>
    <property type="match status" value="1"/>
</dbReference>
<keyword evidence="11 22" id="KW-0675">Receptor</keyword>
<dbReference type="CDD" id="cd00096">
    <property type="entry name" value="Ig"/>
    <property type="match status" value="1"/>
</dbReference>
<dbReference type="GO" id="GO:0030154">
    <property type="term" value="P:cell differentiation"/>
    <property type="evidence" value="ECO:0007669"/>
    <property type="project" value="UniProtKB-ARBA"/>
</dbReference>
<dbReference type="Gene3D" id="1.10.510.10">
    <property type="entry name" value="Transferase(Phosphotransferase) domain 1"/>
    <property type="match status" value="1"/>
</dbReference>
<feature type="binding site" evidence="16">
    <location>
        <position position="476"/>
    </location>
    <ligand>
        <name>Mg(2+)</name>
        <dbReference type="ChEBI" id="CHEBI:18420"/>
    </ligand>
</feature>
<dbReference type="InterPro" id="IPR017441">
    <property type="entry name" value="Protein_kinase_ATP_BS"/>
</dbReference>
<dbReference type="GO" id="GO:0005524">
    <property type="term" value="F:ATP binding"/>
    <property type="evidence" value="ECO:0007669"/>
    <property type="project" value="UniProtKB-UniRule"/>
</dbReference>
<reference evidence="22 24" key="1">
    <citation type="journal article" date="2014" name="BMC Genomics">
        <title>Genome sequence of Anopheles sinensis provides insight into genetics basis of mosquito competence for malaria parasites.</title>
        <authorList>
            <person name="Zhou D."/>
            <person name="Zhang D."/>
            <person name="Ding G."/>
            <person name="Shi L."/>
            <person name="Hou Q."/>
            <person name="Ye Y."/>
            <person name="Xu Y."/>
            <person name="Zhou H."/>
            <person name="Xiong C."/>
            <person name="Li S."/>
            <person name="Yu J."/>
            <person name="Hong S."/>
            <person name="Yu X."/>
            <person name="Zou P."/>
            <person name="Chen C."/>
            <person name="Chang X."/>
            <person name="Wang W."/>
            <person name="Lv Y."/>
            <person name="Sun Y."/>
            <person name="Ma L."/>
            <person name="Shen B."/>
            <person name="Zhu C."/>
        </authorList>
    </citation>
    <scope>NUCLEOTIDE SEQUENCE [LARGE SCALE GENOMIC DNA]</scope>
</reference>
<keyword evidence="7" id="KW-1133">Transmembrane helix</keyword>
<sequence length="694" mass="77731">MSTQQTTSPSDTVNFHVKASFELPPSPGIVRCTATNIQGTESTKSLLFLRNFEPNILLEVTSSIGPIYDSERVDIRCRLDRYEFTNEITLNYDGYHKKFLDIEAESENRYYWEAIHTLPGTLNSSKDIVVQCHGVLRNGTSMSEKLNITVRHPIAPSIATIDGRNSRTVPIKRGETLPLFCNVSGDPAPVISWSKNLTDLHNNSSSISVTLFPNESLSYFRCEAQNRFGNTSYTWEVIEQRRDADREPIWKTALPALFLILVVVSVCFIQPRIREKSHTVSHPSKTDPDETGGIVPPEFEFPRNQLALGKKIGQGQFGVVMLATANNIIANEAVTKVAVKMVRSTANKNDAHEALLSELATLVSIGQHLNVVNLLGAVTKHVGKAGTMIIFEYCPYGCLEQYLRKNASKFIDCQDDLEQTWQYFLKQEHADPKDDGKRACIEFRTTDLICWAAQVANGMAYLADRNVVHGDLAARNVLLCYDNVVKIGDFGLAHIVEVPGQSFKRTNDRPLPVKWLALESLIEHVFSTKSDVWAYGVMLWEFFSLGATPYPDISANECFLSRIRDGYRMEKPKYASEEIFDHMITCWYVNPQRRPSFQELASSFNSMLPVELQNHYITMNGAYLEPYKLLKAANDAYVIALGAPSQPATQCGPSAFFSPTADSLATTIPMPFQTFTQTQPHGQPGNDSEEVKLI</sequence>
<dbReference type="GO" id="GO:0043235">
    <property type="term" value="C:receptor complex"/>
    <property type="evidence" value="ECO:0007669"/>
    <property type="project" value="TreeGrafter"/>
</dbReference>
<dbReference type="AlphaFoldDB" id="A0A084W1Y9"/>
<evidence type="ECO:0000256" key="17">
    <source>
        <dbReference type="PIRSR" id="PIRSR000615-4"/>
    </source>
</evidence>
<keyword evidence="8" id="KW-0472">Membrane</keyword>
<keyword evidence="24" id="KW-1185">Reference proteome</keyword>
<dbReference type="CDD" id="cd00192">
    <property type="entry name" value="PTKc"/>
    <property type="match status" value="1"/>
</dbReference>
<dbReference type="VEuPathDB" id="VectorBase:ASIS017549"/>
<feature type="site" description="Important for interaction with phosphotyrosine-binding proteins" evidence="17">
    <location>
        <position position="616"/>
    </location>
</feature>
<feature type="active site" description="Proton acceptor" evidence="14">
    <location>
        <position position="471"/>
    </location>
</feature>
<evidence type="ECO:0000256" key="9">
    <source>
        <dbReference type="ARBA" id="ARBA00023137"/>
    </source>
</evidence>
<evidence type="ECO:0000256" key="5">
    <source>
        <dbReference type="ARBA" id="ARBA00022777"/>
    </source>
</evidence>
<proteinExistence type="predicted"/>
<dbReference type="GO" id="GO:0004714">
    <property type="term" value="F:transmembrane receptor protein tyrosine kinase activity"/>
    <property type="evidence" value="ECO:0007669"/>
    <property type="project" value="UniProtKB-EC"/>
</dbReference>
<evidence type="ECO:0000256" key="13">
    <source>
        <dbReference type="ARBA" id="ARBA00051243"/>
    </source>
</evidence>
<dbReference type="SUPFAM" id="SSF56112">
    <property type="entry name" value="Protein kinase-like (PK-like)"/>
    <property type="match status" value="1"/>
</dbReference>
<dbReference type="Proteomes" id="UP000030765">
    <property type="component" value="Unassembled WGS sequence"/>
</dbReference>
<dbReference type="PANTHER" id="PTHR24416">
    <property type="entry name" value="TYROSINE-PROTEIN KINASE RECEPTOR"/>
    <property type="match status" value="1"/>
</dbReference>
<keyword evidence="4 15" id="KW-0547">Nucleotide-binding</keyword>
<dbReference type="Gene3D" id="3.30.200.20">
    <property type="entry name" value="Phosphorylase Kinase, domain 1"/>
    <property type="match status" value="1"/>
</dbReference>
<evidence type="ECO:0000256" key="11">
    <source>
        <dbReference type="ARBA" id="ARBA00023170"/>
    </source>
</evidence>
<dbReference type="PROSITE" id="PS00109">
    <property type="entry name" value="PROTEIN_KINASE_TYR"/>
    <property type="match status" value="1"/>
</dbReference>
<dbReference type="InterPro" id="IPR001245">
    <property type="entry name" value="Ser-Thr/Tyr_kinase_cat_dom"/>
</dbReference>
<organism evidence="22">
    <name type="scientific">Anopheles sinensis</name>
    <name type="common">Mosquito</name>
    <dbReference type="NCBI Taxonomy" id="74873"/>
    <lineage>
        <taxon>Eukaryota</taxon>
        <taxon>Metazoa</taxon>
        <taxon>Ecdysozoa</taxon>
        <taxon>Arthropoda</taxon>
        <taxon>Hexapoda</taxon>
        <taxon>Insecta</taxon>
        <taxon>Pterygota</taxon>
        <taxon>Neoptera</taxon>
        <taxon>Endopterygota</taxon>
        <taxon>Diptera</taxon>
        <taxon>Nematocera</taxon>
        <taxon>Culicoidea</taxon>
        <taxon>Culicidae</taxon>
        <taxon>Anophelinae</taxon>
        <taxon>Anopheles</taxon>
    </lineage>
</organism>
<dbReference type="InterPro" id="IPR011009">
    <property type="entry name" value="Kinase-like_dom_sf"/>
</dbReference>